<evidence type="ECO:0000256" key="1">
    <source>
        <dbReference type="ARBA" id="ARBA00005820"/>
    </source>
</evidence>
<gene>
    <name evidence="7" type="ORF">ACFQKB_20895</name>
</gene>
<dbReference type="InterPro" id="IPR016032">
    <property type="entry name" value="Sig_transdc_resp-reg_C-effctor"/>
</dbReference>
<evidence type="ECO:0000259" key="6">
    <source>
        <dbReference type="PROSITE" id="PS51755"/>
    </source>
</evidence>
<reference evidence="8" key="1">
    <citation type="journal article" date="2019" name="Int. J. Syst. Evol. Microbiol.">
        <title>The Global Catalogue of Microorganisms (GCM) 10K type strain sequencing project: providing services to taxonomists for standard genome sequencing and annotation.</title>
        <authorList>
            <consortium name="The Broad Institute Genomics Platform"/>
            <consortium name="The Broad Institute Genome Sequencing Center for Infectious Disease"/>
            <person name="Wu L."/>
            <person name="Ma J."/>
        </authorList>
    </citation>
    <scope>NUCLEOTIDE SEQUENCE [LARGE SCALE GENOMIC DNA]</scope>
    <source>
        <strain evidence="8">JCM 3369</strain>
    </source>
</reference>
<name>A0ABW2CL03_9ACTN</name>
<dbReference type="InterPro" id="IPR005158">
    <property type="entry name" value="BTAD"/>
</dbReference>
<dbReference type="CDD" id="cd15831">
    <property type="entry name" value="BTAD"/>
    <property type="match status" value="1"/>
</dbReference>
<evidence type="ECO:0000256" key="2">
    <source>
        <dbReference type="ARBA" id="ARBA00023015"/>
    </source>
</evidence>
<evidence type="ECO:0000313" key="8">
    <source>
        <dbReference type="Proteomes" id="UP001596380"/>
    </source>
</evidence>
<feature type="DNA-binding region" description="OmpR/PhoB-type" evidence="5">
    <location>
        <begin position="1"/>
        <end position="96"/>
    </location>
</feature>
<evidence type="ECO:0000256" key="5">
    <source>
        <dbReference type="PROSITE-ProRule" id="PRU01091"/>
    </source>
</evidence>
<dbReference type="InterPro" id="IPR051677">
    <property type="entry name" value="AfsR-DnrI-RedD_regulator"/>
</dbReference>
<comment type="caution">
    <text evidence="7">The sequence shown here is derived from an EMBL/GenBank/DDBJ whole genome shotgun (WGS) entry which is preliminary data.</text>
</comment>
<keyword evidence="8" id="KW-1185">Reference proteome</keyword>
<dbReference type="InterPro" id="IPR036388">
    <property type="entry name" value="WH-like_DNA-bd_sf"/>
</dbReference>
<dbReference type="PANTHER" id="PTHR35807:SF1">
    <property type="entry name" value="TRANSCRIPTIONAL REGULATOR REDD"/>
    <property type="match status" value="1"/>
</dbReference>
<dbReference type="Gene3D" id="1.10.10.10">
    <property type="entry name" value="Winged helix-like DNA-binding domain superfamily/Winged helix DNA-binding domain"/>
    <property type="match status" value="1"/>
</dbReference>
<evidence type="ECO:0000256" key="4">
    <source>
        <dbReference type="ARBA" id="ARBA00023163"/>
    </source>
</evidence>
<dbReference type="InterPro" id="IPR001867">
    <property type="entry name" value="OmpR/PhoB-type_DNA-bd"/>
</dbReference>
<protein>
    <submittedName>
        <fullName evidence="7">BTAD domain-containing putative transcriptional regulator</fullName>
    </submittedName>
</protein>
<dbReference type="EMBL" id="JBHSXS010000012">
    <property type="protein sequence ID" value="MFC6882224.1"/>
    <property type="molecule type" value="Genomic_DNA"/>
</dbReference>
<keyword evidence="4" id="KW-0804">Transcription</keyword>
<dbReference type="Gene3D" id="1.25.40.10">
    <property type="entry name" value="Tetratricopeptide repeat domain"/>
    <property type="match status" value="1"/>
</dbReference>
<evidence type="ECO:0000313" key="7">
    <source>
        <dbReference type="EMBL" id="MFC6882224.1"/>
    </source>
</evidence>
<dbReference type="Proteomes" id="UP001596380">
    <property type="component" value="Unassembled WGS sequence"/>
</dbReference>
<dbReference type="SUPFAM" id="SSF48452">
    <property type="entry name" value="TPR-like"/>
    <property type="match status" value="1"/>
</dbReference>
<dbReference type="InterPro" id="IPR011990">
    <property type="entry name" value="TPR-like_helical_dom_sf"/>
</dbReference>
<keyword evidence="3 5" id="KW-0238">DNA-binding</keyword>
<dbReference type="RefSeq" id="WP_160822689.1">
    <property type="nucleotide sequence ID" value="NZ_JBHSXE010000001.1"/>
</dbReference>
<dbReference type="SMART" id="SM01043">
    <property type="entry name" value="BTAD"/>
    <property type="match status" value="1"/>
</dbReference>
<dbReference type="PROSITE" id="PS51755">
    <property type="entry name" value="OMPR_PHOB"/>
    <property type="match status" value="1"/>
</dbReference>
<comment type="similarity">
    <text evidence="1">Belongs to the AfsR/DnrI/RedD regulatory family.</text>
</comment>
<evidence type="ECO:0000256" key="3">
    <source>
        <dbReference type="ARBA" id="ARBA00023125"/>
    </source>
</evidence>
<accession>A0ABW2CL03</accession>
<organism evidence="7 8">
    <name type="scientific">Actinomadura yumaensis</name>
    <dbReference type="NCBI Taxonomy" id="111807"/>
    <lineage>
        <taxon>Bacteria</taxon>
        <taxon>Bacillati</taxon>
        <taxon>Actinomycetota</taxon>
        <taxon>Actinomycetes</taxon>
        <taxon>Streptosporangiales</taxon>
        <taxon>Thermomonosporaceae</taxon>
        <taxon>Actinomadura</taxon>
    </lineage>
</organism>
<dbReference type="SMART" id="SM00862">
    <property type="entry name" value="Trans_reg_C"/>
    <property type="match status" value="1"/>
</dbReference>
<keyword evidence="2" id="KW-0805">Transcription regulation</keyword>
<dbReference type="Pfam" id="PF00486">
    <property type="entry name" value="Trans_reg_C"/>
    <property type="match status" value="1"/>
</dbReference>
<dbReference type="SUPFAM" id="SSF46894">
    <property type="entry name" value="C-terminal effector domain of the bipartite response regulators"/>
    <property type="match status" value="1"/>
</dbReference>
<sequence length="260" mass="29130">MLDIRLLGPLRVRSSGAENAVEGPKKRSLVAALLIYRNRIVSAEELIRQAWPYDAPPRVENALQAHISRIRADIRRWREGEIVTLTTRYPGYILEVPERCVDASRFRRKCARAHAVKKIDPEQAARLYRSALDLWRGPALQDVPNGPVRDAEAAQLTRERLVATTRMVEVHLELGRHLEVIPGLERLVAEHPLEERPYAQLMVALARAGRVSDALEVYSRARLRLAEGAGLSPSPALERRMHIILRGDGDTAEEDGSGSA</sequence>
<dbReference type="Pfam" id="PF03704">
    <property type="entry name" value="BTAD"/>
    <property type="match status" value="1"/>
</dbReference>
<proteinExistence type="inferred from homology"/>
<feature type="domain" description="OmpR/PhoB-type" evidence="6">
    <location>
        <begin position="1"/>
        <end position="96"/>
    </location>
</feature>
<dbReference type="PANTHER" id="PTHR35807">
    <property type="entry name" value="TRANSCRIPTIONAL REGULATOR REDD-RELATED"/>
    <property type="match status" value="1"/>
</dbReference>